<evidence type="ECO:0000313" key="1">
    <source>
        <dbReference type="EMBL" id="KZT36017.1"/>
    </source>
</evidence>
<proteinExistence type="predicted"/>
<dbReference type="Proteomes" id="UP000076798">
    <property type="component" value="Unassembled WGS sequence"/>
</dbReference>
<protein>
    <submittedName>
        <fullName evidence="1">Uncharacterized protein</fullName>
    </submittedName>
</protein>
<organism evidence="1 2">
    <name type="scientific">Sistotremastrum suecicum HHB10207 ss-3</name>
    <dbReference type="NCBI Taxonomy" id="1314776"/>
    <lineage>
        <taxon>Eukaryota</taxon>
        <taxon>Fungi</taxon>
        <taxon>Dikarya</taxon>
        <taxon>Basidiomycota</taxon>
        <taxon>Agaricomycotina</taxon>
        <taxon>Agaricomycetes</taxon>
        <taxon>Sistotremastrales</taxon>
        <taxon>Sistotremastraceae</taxon>
        <taxon>Sistotremastrum</taxon>
    </lineage>
</organism>
<reference evidence="1 2" key="1">
    <citation type="journal article" date="2016" name="Mol. Biol. Evol.">
        <title>Comparative Genomics of Early-Diverging Mushroom-Forming Fungi Provides Insights into the Origins of Lignocellulose Decay Capabilities.</title>
        <authorList>
            <person name="Nagy L.G."/>
            <person name="Riley R."/>
            <person name="Tritt A."/>
            <person name="Adam C."/>
            <person name="Daum C."/>
            <person name="Floudas D."/>
            <person name="Sun H."/>
            <person name="Yadav J.S."/>
            <person name="Pangilinan J."/>
            <person name="Larsson K.H."/>
            <person name="Matsuura K."/>
            <person name="Barry K."/>
            <person name="Labutti K."/>
            <person name="Kuo R."/>
            <person name="Ohm R.A."/>
            <person name="Bhattacharya S.S."/>
            <person name="Shirouzu T."/>
            <person name="Yoshinaga Y."/>
            <person name="Martin F.M."/>
            <person name="Grigoriev I.V."/>
            <person name="Hibbett D.S."/>
        </authorList>
    </citation>
    <scope>NUCLEOTIDE SEQUENCE [LARGE SCALE GENOMIC DNA]</scope>
    <source>
        <strain evidence="1 2">HHB10207 ss-3</strain>
    </source>
</reference>
<evidence type="ECO:0000313" key="2">
    <source>
        <dbReference type="Proteomes" id="UP000076798"/>
    </source>
</evidence>
<gene>
    <name evidence="1" type="ORF">SISSUDRAFT_1130705</name>
</gene>
<sequence>MVLAFAFLHLPPIYQHLGYLRRPVLLEFYCPSYILSCAKSHFRVDYHLLHHLCDFDSASLKPGVLFLRNGPGSMITDYYMVWIRVQESGHR</sequence>
<name>A0A166B5H4_9AGAM</name>
<keyword evidence="2" id="KW-1185">Reference proteome</keyword>
<dbReference type="EMBL" id="KV428120">
    <property type="protein sequence ID" value="KZT36017.1"/>
    <property type="molecule type" value="Genomic_DNA"/>
</dbReference>
<accession>A0A166B5H4</accession>
<dbReference type="AlphaFoldDB" id="A0A166B5H4"/>